<dbReference type="GO" id="GO:0016413">
    <property type="term" value="F:O-acetyltransferase activity"/>
    <property type="evidence" value="ECO:0007669"/>
    <property type="project" value="TreeGrafter"/>
</dbReference>
<keyword evidence="4 7" id="KW-0812">Transmembrane</keyword>
<dbReference type="InterPro" id="IPR002656">
    <property type="entry name" value="Acyl_transf_3_dom"/>
</dbReference>
<comment type="subcellular location">
    <subcellularLocation>
        <location evidence="1">Cell membrane</location>
        <topology evidence="1">Multi-pass membrane protein</topology>
    </subcellularLocation>
</comment>
<dbReference type="AlphaFoldDB" id="A0A5R9BC45"/>
<dbReference type="EMBL" id="VAVZ01000022">
    <property type="protein sequence ID" value="TLP96583.1"/>
    <property type="molecule type" value="Genomic_DNA"/>
</dbReference>
<organism evidence="9 10">
    <name type="scientific">Nesterenkonia salmonea</name>
    <dbReference type="NCBI Taxonomy" id="1804987"/>
    <lineage>
        <taxon>Bacteria</taxon>
        <taxon>Bacillati</taxon>
        <taxon>Actinomycetota</taxon>
        <taxon>Actinomycetes</taxon>
        <taxon>Micrococcales</taxon>
        <taxon>Micrococcaceae</taxon>
        <taxon>Nesterenkonia</taxon>
    </lineage>
</organism>
<feature type="transmembrane region" description="Helical" evidence="7">
    <location>
        <begin position="115"/>
        <end position="132"/>
    </location>
</feature>
<feature type="transmembrane region" description="Helical" evidence="7">
    <location>
        <begin position="50"/>
        <end position="68"/>
    </location>
</feature>
<gene>
    <name evidence="9" type="ORF">FEF26_09035</name>
</gene>
<keyword evidence="5 7" id="KW-1133">Transmembrane helix</keyword>
<name>A0A5R9BC45_9MICC</name>
<keyword evidence="9" id="KW-0808">Transferase</keyword>
<feature type="transmembrane region" description="Helical" evidence="7">
    <location>
        <begin position="221"/>
        <end position="241"/>
    </location>
</feature>
<dbReference type="GO" id="GO:0005886">
    <property type="term" value="C:plasma membrane"/>
    <property type="evidence" value="ECO:0007669"/>
    <property type="project" value="UniProtKB-SubCell"/>
</dbReference>
<feature type="transmembrane region" description="Helical" evidence="7">
    <location>
        <begin position="144"/>
        <end position="161"/>
    </location>
</feature>
<dbReference type="OrthoDB" id="3265718at2"/>
<evidence type="ECO:0000259" key="8">
    <source>
        <dbReference type="Pfam" id="PF01757"/>
    </source>
</evidence>
<keyword evidence="10" id="KW-1185">Reference proteome</keyword>
<feature type="transmembrane region" description="Helical" evidence="7">
    <location>
        <begin position="253"/>
        <end position="275"/>
    </location>
</feature>
<evidence type="ECO:0000256" key="5">
    <source>
        <dbReference type="ARBA" id="ARBA00022989"/>
    </source>
</evidence>
<evidence type="ECO:0000256" key="2">
    <source>
        <dbReference type="ARBA" id="ARBA00007400"/>
    </source>
</evidence>
<keyword evidence="6 7" id="KW-0472">Membrane</keyword>
<feature type="transmembrane region" description="Helical" evidence="7">
    <location>
        <begin position="197"/>
        <end position="215"/>
    </location>
</feature>
<keyword evidence="3" id="KW-1003">Cell membrane</keyword>
<evidence type="ECO:0000256" key="3">
    <source>
        <dbReference type="ARBA" id="ARBA00022475"/>
    </source>
</evidence>
<reference evidence="9 10" key="1">
    <citation type="submission" date="2019-05" db="EMBL/GenBank/DDBJ databases">
        <title>Nesterenkonia sp. GY074 isolated from the Southern Atlantic Ocean.</title>
        <authorList>
            <person name="Zhang G."/>
        </authorList>
    </citation>
    <scope>NUCLEOTIDE SEQUENCE [LARGE SCALE GENOMIC DNA]</scope>
    <source>
        <strain evidence="9 10">GY074</strain>
    </source>
</reference>
<accession>A0A5R9BC45</accession>
<dbReference type="Proteomes" id="UP000310458">
    <property type="component" value="Unassembled WGS sequence"/>
</dbReference>
<feature type="transmembrane region" description="Helical" evidence="7">
    <location>
        <begin position="287"/>
        <end position="308"/>
    </location>
</feature>
<proteinExistence type="inferred from homology"/>
<evidence type="ECO:0000256" key="7">
    <source>
        <dbReference type="SAM" id="Phobius"/>
    </source>
</evidence>
<evidence type="ECO:0000256" key="6">
    <source>
        <dbReference type="ARBA" id="ARBA00023136"/>
    </source>
</evidence>
<keyword evidence="9" id="KW-0012">Acyltransferase</keyword>
<evidence type="ECO:0000313" key="10">
    <source>
        <dbReference type="Proteomes" id="UP000310458"/>
    </source>
</evidence>
<dbReference type="PANTHER" id="PTHR40074:SF2">
    <property type="entry name" value="O-ACETYLTRANSFERASE WECH"/>
    <property type="match status" value="1"/>
</dbReference>
<evidence type="ECO:0000256" key="4">
    <source>
        <dbReference type="ARBA" id="ARBA00022692"/>
    </source>
</evidence>
<dbReference type="PANTHER" id="PTHR40074">
    <property type="entry name" value="O-ACETYLTRANSFERASE WECH"/>
    <property type="match status" value="1"/>
</dbReference>
<feature type="domain" description="Acyltransferase 3" evidence="8">
    <location>
        <begin position="9"/>
        <end position="307"/>
    </location>
</feature>
<comment type="caution">
    <text evidence="9">The sequence shown here is derived from an EMBL/GenBank/DDBJ whole genome shotgun (WGS) entry which is preliminary data.</text>
</comment>
<dbReference type="GO" id="GO:0009246">
    <property type="term" value="P:enterobacterial common antigen biosynthetic process"/>
    <property type="evidence" value="ECO:0007669"/>
    <property type="project" value="TreeGrafter"/>
</dbReference>
<dbReference type="Pfam" id="PF01757">
    <property type="entry name" value="Acyl_transf_3"/>
    <property type="match status" value="1"/>
</dbReference>
<evidence type="ECO:0000313" key="9">
    <source>
        <dbReference type="EMBL" id="TLP96583.1"/>
    </source>
</evidence>
<dbReference type="RefSeq" id="WP_138253209.1">
    <property type="nucleotide sequence ID" value="NZ_VAVZ01000022.1"/>
</dbReference>
<comment type="similarity">
    <text evidence="2">Belongs to the acyltransferase 3 family.</text>
</comment>
<protein>
    <submittedName>
        <fullName evidence="9">Acyltransferase</fullName>
    </submittedName>
</protein>
<sequence length="329" mass="37274">MKTQAPRMQWMDFLRGLAVLLVVVLHANSQNIAGASVEWWADVNRHLTPFRMPLLMFMSGMLLYRSLVKPLPLYIWGKVAAIAWPLLVWLCLYGFFVREGVGVPNVLEWQFHRDYLWFLMALLLCYTAAMIFKPMVARAPAGHSWAYLAMFAAMIGTYVSTTAVHGGLIGSTFWYGAFFFLGAWAAPQVDRWVRMHWVLVVPLMVAVAAFAHMGVDDRSLRIGSLAAAGISVLGISVVIWLAPRLPRGRPVRFVEWCGRSSVVVYVAHFPIIVLLRDHVFSTMDLTTGVQVFLMTVVSLVLTLVLVWVRPWTAWLYVMPRHQRVAAKLR</sequence>
<evidence type="ECO:0000256" key="1">
    <source>
        <dbReference type="ARBA" id="ARBA00004651"/>
    </source>
</evidence>
<feature type="transmembrane region" description="Helical" evidence="7">
    <location>
        <begin position="75"/>
        <end position="95"/>
    </location>
</feature>
<feature type="transmembrane region" description="Helical" evidence="7">
    <location>
        <begin position="167"/>
        <end position="185"/>
    </location>
</feature>